<dbReference type="Proteomes" id="UP000004319">
    <property type="component" value="Unassembled WGS sequence"/>
</dbReference>
<organism evidence="2 3">
    <name type="scientific">Acetobacter tropicalis NBRC 101654</name>
    <dbReference type="NCBI Taxonomy" id="749388"/>
    <lineage>
        <taxon>Bacteria</taxon>
        <taxon>Pseudomonadati</taxon>
        <taxon>Pseudomonadota</taxon>
        <taxon>Alphaproteobacteria</taxon>
        <taxon>Acetobacterales</taxon>
        <taxon>Acetobacteraceae</taxon>
        <taxon>Acetobacter</taxon>
    </lineage>
</organism>
<reference evidence="2 3" key="1">
    <citation type="journal article" date="2011" name="Biochem. Biophys. Res. Commun.">
        <title>Increased number of Arginine-based salt bridges contributes to the thermotolerance of thermotolerant acetic acid bacteria, Acetobacter tropicalis SKU1100.</title>
        <authorList>
            <person name="Matsutani M."/>
            <person name="Hirakawa H."/>
            <person name="Nishikura M."/>
            <person name="Soemphol W."/>
            <person name="Ali I.A.I."/>
            <person name="Yakushi T."/>
            <person name="Matsushita K."/>
        </authorList>
    </citation>
    <scope>NUCLEOTIDE SEQUENCE [LARGE SCALE GENOMIC DNA]</scope>
    <source>
        <strain evidence="2 3">NBRC 101654</strain>
    </source>
</reference>
<feature type="region of interest" description="Disordered" evidence="1">
    <location>
        <begin position="42"/>
        <end position="72"/>
    </location>
</feature>
<dbReference type="AlphaFoldDB" id="F7VJF1"/>
<evidence type="ECO:0000313" key="3">
    <source>
        <dbReference type="Proteomes" id="UP000004319"/>
    </source>
</evidence>
<proteinExistence type="predicted"/>
<name>F7VJF1_9PROT</name>
<comment type="caution">
    <text evidence="2">The sequence shown here is derived from an EMBL/GenBank/DDBJ whole genome shotgun (WGS) entry which is preliminary data.</text>
</comment>
<gene>
    <name evidence="2" type="ORF">ATPR_3500</name>
</gene>
<sequence>MALALALAEKNSVGEDAQLLFVPTICSLPVGLYFRLSPPWAGRRVPGRSEEGKTAPAYRTGEGSPDFAGKIE</sequence>
<accession>F7VJF1</accession>
<evidence type="ECO:0000256" key="1">
    <source>
        <dbReference type="SAM" id="MobiDB-lite"/>
    </source>
</evidence>
<evidence type="ECO:0000313" key="2">
    <source>
        <dbReference type="EMBL" id="GAA10496.1"/>
    </source>
</evidence>
<protein>
    <submittedName>
        <fullName evidence="2">Uncharacterized protein</fullName>
    </submittedName>
</protein>
<dbReference type="EMBL" id="BABS01000328">
    <property type="protein sequence ID" value="GAA10496.1"/>
    <property type="molecule type" value="Genomic_DNA"/>
</dbReference>